<reference evidence="2 3" key="2">
    <citation type="journal article" date="2013" name="Genome Announc.">
        <title>Genome Sequence of Growth-Improving Paenibacillus mucilaginosus Strain KNP414.</title>
        <authorList>
            <person name="Lu J.J."/>
            <person name="Wang J.F."/>
            <person name="Hu X.F."/>
        </authorList>
    </citation>
    <scope>NUCLEOTIDE SEQUENCE [LARGE SCALE GENOMIC DNA]</scope>
    <source>
        <strain evidence="2 3">KNP414</strain>
    </source>
</reference>
<dbReference type="KEGG" id="pms:KNP414_02373"/>
<protein>
    <submittedName>
        <fullName evidence="2">Uncharacterized protein</fullName>
    </submittedName>
</protein>
<evidence type="ECO:0000313" key="3">
    <source>
        <dbReference type="Proteomes" id="UP000006620"/>
    </source>
</evidence>
<dbReference type="AlphaFoldDB" id="F8F5C3"/>
<evidence type="ECO:0000313" key="2">
    <source>
        <dbReference type="EMBL" id="AEI40934.1"/>
    </source>
</evidence>
<dbReference type="EMBL" id="CP002869">
    <property type="protein sequence ID" value="AEI40934.1"/>
    <property type="molecule type" value="Genomic_DNA"/>
</dbReference>
<reference evidence="3" key="1">
    <citation type="submission" date="2011-06" db="EMBL/GenBank/DDBJ databases">
        <title>Complete genome sequence of Paenibacillus mucilaginosus KNP414.</title>
        <authorList>
            <person name="Wang J."/>
            <person name="Hu S."/>
            <person name="Hu X."/>
            <person name="Zhang B."/>
            <person name="Dong D."/>
            <person name="Zhang S."/>
            <person name="Zhao K."/>
            <person name="Wu D."/>
        </authorList>
    </citation>
    <scope>NUCLEOTIDE SEQUENCE [LARGE SCALE GENOMIC DNA]</scope>
    <source>
        <strain evidence="3">KNP414</strain>
    </source>
</reference>
<dbReference type="HOGENOM" id="CLU_3346726_0_0_9"/>
<gene>
    <name evidence="2" type="ordered locus">KNP414_02373</name>
</gene>
<sequence>MKTGAQDGKAASSTSKAGAAADAAFFRRFVPPYISVF</sequence>
<dbReference type="PATRIC" id="fig|1036673.3.peg.2139"/>
<organism evidence="2 3">
    <name type="scientific">Paenibacillus mucilaginosus (strain KNP414)</name>
    <dbReference type="NCBI Taxonomy" id="1036673"/>
    <lineage>
        <taxon>Bacteria</taxon>
        <taxon>Bacillati</taxon>
        <taxon>Bacillota</taxon>
        <taxon>Bacilli</taxon>
        <taxon>Bacillales</taxon>
        <taxon>Paenibacillaceae</taxon>
        <taxon>Paenibacillus</taxon>
    </lineage>
</organism>
<evidence type="ECO:0000256" key="1">
    <source>
        <dbReference type="SAM" id="MobiDB-lite"/>
    </source>
</evidence>
<proteinExistence type="predicted"/>
<name>F8F5C3_PAEMK</name>
<feature type="compositionally biased region" description="Low complexity" evidence="1">
    <location>
        <begin position="7"/>
        <end position="20"/>
    </location>
</feature>
<accession>F8F5C3</accession>
<feature type="region of interest" description="Disordered" evidence="1">
    <location>
        <begin position="1"/>
        <end position="20"/>
    </location>
</feature>
<dbReference type="Proteomes" id="UP000006620">
    <property type="component" value="Chromosome"/>
</dbReference>